<evidence type="ECO:0000313" key="3">
    <source>
        <dbReference type="Proteomes" id="UP000824189"/>
    </source>
</evidence>
<name>A0A9D1UQV0_9CORY</name>
<gene>
    <name evidence="2" type="ORF">H9867_02685</name>
</gene>
<proteinExistence type="predicted"/>
<feature type="region of interest" description="Disordered" evidence="1">
    <location>
        <begin position="27"/>
        <end position="49"/>
    </location>
</feature>
<feature type="compositionally biased region" description="Basic and acidic residues" evidence="1">
    <location>
        <begin position="27"/>
        <end position="36"/>
    </location>
</feature>
<reference evidence="2" key="2">
    <citation type="submission" date="2021-04" db="EMBL/GenBank/DDBJ databases">
        <authorList>
            <person name="Gilroy R."/>
        </authorList>
    </citation>
    <scope>NUCLEOTIDE SEQUENCE</scope>
    <source>
        <strain evidence="2">4376</strain>
    </source>
</reference>
<dbReference type="AlphaFoldDB" id="A0A9D1UQV0"/>
<evidence type="ECO:0000256" key="1">
    <source>
        <dbReference type="SAM" id="MobiDB-lite"/>
    </source>
</evidence>
<comment type="caution">
    <text evidence="2">The sequence shown here is derived from an EMBL/GenBank/DDBJ whole genome shotgun (WGS) entry which is preliminary data.</text>
</comment>
<dbReference type="Proteomes" id="UP000824189">
    <property type="component" value="Unassembled WGS sequence"/>
</dbReference>
<reference evidence="2" key="1">
    <citation type="journal article" date="2021" name="PeerJ">
        <title>Extensive microbial diversity within the chicken gut microbiome revealed by metagenomics and culture.</title>
        <authorList>
            <person name="Gilroy R."/>
            <person name="Ravi A."/>
            <person name="Getino M."/>
            <person name="Pursley I."/>
            <person name="Horton D.L."/>
            <person name="Alikhan N.F."/>
            <person name="Baker D."/>
            <person name="Gharbi K."/>
            <person name="Hall N."/>
            <person name="Watson M."/>
            <person name="Adriaenssens E.M."/>
            <person name="Foster-Nyarko E."/>
            <person name="Jarju S."/>
            <person name="Secka A."/>
            <person name="Antonio M."/>
            <person name="Oren A."/>
            <person name="Chaudhuri R.R."/>
            <person name="La Ragione R."/>
            <person name="Hildebrand F."/>
            <person name="Pallen M.J."/>
        </authorList>
    </citation>
    <scope>NUCLEOTIDE SEQUENCE</scope>
    <source>
        <strain evidence="2">4376</strain>
    </source>
</reference>
<protein>
    <submittedName>
        <fullName evidence="2">Uncharacterized protein</fullName>
    </submittedName>
</protein>
<evidence type="ECO:0000313" key="2">
    <source>
        <dbReference type="EMBL" id="HIW95385.1"/>
    </source>
</evidence>
<dbReference type="EMBL" id="DXFZ01000033">
    <property type="protein sequence ID" value="HIW95385.1"/>
    <property type="molecule type" value="Genomic_DNA"/>
</dbReference>
<sequence>MLLAAFRHKLARDPQRRPIVRLLRTRNDKRREYPDHETEDVASQTHHTTLSEKRSINRLSACSLWRGGAVRHDDSEFIHWSEGSPADWPRACQIRTSFFFARMFDHINYF</sequence>
<accession>A0A9D1UQV0</accession>
<organism evidence="2 3">
    <name type="scientific">Candidatus Corynebacterium gallistercoris</name>
    <dbReference type="NCBI Taxonomy" id="2838530"/>
    <lineage>
        <taxon>Bacteria</taxon>
        <taxon>Bacillati</taxon>
        <taxon>Actinomycetota</taxon>
        <taxon>Actinomycetes</taxon>
        <taxon>Mycobacteriales</taxon>
        <taxon>Corynebacteriaceae</taxon>
        <taxon>Corynebacterium</taxon>
    </lineage>
</organism>